<accession>A0A7K7DSK3</accession>
<feature type="domain" description="Beta-defensin-like" evidence="2">
    <location>
        <begin position="23"/>
        <end position="55"/>
    </location>
</feature>
<dbReference type="GO" id="GO:0005576">
    <property type="term" value="C:extracellular region"/>
    <property type="evidence" value="ECO:0007669"/>
    <property type="project" value="InterPro"/>
</dbReference>
<dbReference type="Gene3D" id="3.10.360.10">
    <property type="entry name" value="Antimicrobial Peptide, Beta-defensin 2, Chain A"/>
    <property type="match status" value="1"/>
</dbReference>
<evidence type="ECO:0000256" key="1">
    <source>
        <dbReference type="SAM" id="SignalP"/>
    </source>
</evidence>
<dbReference type="InterPro" id="IPR001855">
    <property type="entry name" value="Defensin_beta-like"/>
</dbReference>
<feature type="chain" id="PRO_5029579809" evidence="1">
    <location>
        <begin position="21"/>
        <end position="56"/>
    </location>
</feature>
<sequence>MKILFLLFPLILLFIQGAAGNADACRRRRGFCYRHSCYRGTRLVGRCSASLVCCRR</sequence>
<dbReference type="EMBL" id="VZSJ01044217">
    <property type="protein sequence ID" value="NWY35822.1"/>
    <property type="molecule type" value="Genomic_DNA"/>
</dbReference>
<dbReference type="AlphaFoldDB" id="A0A7K7DSK3"/>
<dbReference type="GO" id="GO:0006952">
    <property type="term" value="P:defense response"/>
    <property type="evidence" value="ECO:0007669"/>
    <property type="project" value="InterPro"/>
</dbReference>
<feature type="signal peptide" evidence="1">
    <location>
        <begin position="1"/>
        <end position="20"/>
    </location>
</feature>
<name>A0A7K7DSK3_PHEME</name>
<dbReference type="Pfam" id="PF00711">
    <property type="entry name" value="Defensin_beta"/>
    <property type="match status" value="1"/>
</dbReference>
<evidence type="ECO:0000259" key="2">
    <source>
        <dbReference type="Pfam" id="PF00711"/>
    </source>
</evidence>
<evidence type="ECO:0000313" key="3">
    <source>
        <dbReference type="EMBL" id="NWY35822.1"/>
    </source>
</evidence>
<dbReference type="SUPFAM" id="SSF57392">
    <property type="entry name" value="Defensin-like"/>
    <property type="match status" value="1"/>
</dbReference>
<organism evidence="3 4">
    <name type="scientific">Pheucticus melanocephalus</name>
    <name type="common">Black-headed grosbeak</name>
    <name type="synonym">Guiraca melanocephala</name>
    <dbReference type="NCBI Taxonomy" id="371919"/>
    <lineage>
        <taxon>Eukaryota</taxon>
        <taxon>Metazoa</taxon>
        <taxon>Chordata</taxon>
        <taxon>Craniata</taxon>
        <taxon>Vertebrata</taxon>
        <taxon>Euteleostomi</taxon>
        <taxon>Archelosauria</taxon>
        <taxon>Archosauria</taxon>
        <taxon>Dinosauria</taxon>
        <taxon>Saurischia</taxon>
        <taxon>Theropoda</taxon>
        <taxon>Coelurosauria</taxon>
        <taxon>Aves</taxon>
        <taxon>Neognathae</taxon>
        <taxon>Neoaves</taxon>
        <taxon>Telluraves</taxon>
        <taxon>Australaves</taxon>
        <taxon>Passeriformes</taxon>
        <taxon>Cardinalidae</taxon>
        <taxon>Pheucticus</taxon>
    </lineage>
</organism>
<comment type="caution">
    <text evidence="3">The sequence shown here is derived from an EMBL/GenBank/DDBJ whole genome shotgun (WGS) entry which is preliminary data.</text>
</comment>
<evidence type="ECO:0000313" key="4">
    <source>
        <dbReference type="Proteomes" id="UP000578259"/>
    </source>
</evidence>
<protein>
    <submittedName>
        <fullName evidence="3">AMP1 protein</fullName>
    </submittedName>
</protein>
<gene>
    <name evidence="3" type="primary">Amp1_2</name>
    <name evidence="3" type="ORF">PHEMEL_R15171</name>
</gene>
<proteinExistence type="predicted"/>
<reference evidence="3 4" key="1">
    <citation type="submission" date="2019-09" db="EMBL/GenBank/DDBJ databases">
        <title>Bird 10,000 Genomes (B10K) Project - Family phase.</title>
        <authorList>
            <person name="Zhang G."/>
        </authorList>
    </citation>
    <scope>NUCLEOTIDE SEQUENCE [LARGE SCALE GENOMIC DNA]</scope>
    <source>
        <strain evidence="3">OUT-0018</strain>
        <tissue evidence="3">Muscle</tissue>
    </source>
</reference>
<keyword evidence="1" id="KW-0732">Signal</keyword>
<feature type="non-terminal residue" evidence="3">
    <location>
        <position position="56"/>
    </location>
</feature>
<dbReference type="Proteomes" id="UP000578259">
    <property type="component" value="Unassembled WGS sequence"/>
</dbReference>
<keyword evidence="4" id="KW-1185">Reference proteome</keyword>
<feature type="non-terminal residue" evidence="3">
    <location>
        <position position="1"/>
    </location>
</feature>